<dbReference type="GO" id="GO:0006888">
    <property type="term" value="P:endoplasmic reticulum to Golgi vesicle-mediated transport"/>
    <property type="evidence" value="ECO:0007669"/>
    <property type="project" value="TreeGrafter"/>
</dbReference>
<evidence type="ECO:0000313" key="13">
    <source>
        <dbReference type="Proteomes" id="UP000193920"/>
    </source>
</evidence>
<evidence type="ECO:0000313" key="12">
    <source>
        <dbReference type="EMBL" id="ORY25313.1"/>
    </source>
</evidence>
<keyword evidence="4 11" id="KW-0812">Transmembrane</keyword>
<protein>
    <submittedName>
        <fullName evidence="12">WD40 repeat-like protein</fullName>
    </submittedName>
</protein>
<dbReference type="Proteomes" id="UP000193920">
    <property type="component" value="Unassembled WGS sequence"/>
</dbReference>
<evidence type="ECO:0000256" key="11">
    <source>
        <dbReference type="SAM" id="Phobius"/>
    </source>
</evidence>
<comment type="caution">
    <text evidence="12">The sequence shown here is derived from an EMBL/GenBank/DDBJ whole genome shotgun (WGS) entry which is preliminary data.</text>
</comment>
<reference evidence="12 13" key="1">
    <citation type="submission" date="2016-08" db="EMBL/GenBank/DDBJ databases">
        <title>A Parts List for Fungal Cellulosomes Revealed by Comparative Genomics.</title>
        <authorList>
            <consortium name="DOE Joint Genome Institute"/>
            <person name="Haitjema C.H."/>
            <person name="Gilmore S.P."/>
            <person name="Henske J.K."/>
            <person name="Solomon K.V."/>
            <person name="De Groot R."/>
            <person name="Kuo A."/>
            <person name="Mondo S.J."/>
            <person name="Salamov A.A."/>
            <person name="Labutti K."/>
            <person name="Zhao Z."/>
            <person name="Chiniquy J."/>
            <person name="Barry K."/>
            <person name="Brewer H.M."/>
            <person name="Purvine S.O."/>
            <person name="Wright A.T."/>
            <person name="Boxma B."/>
            <person name="Van Alen T."/>
            <person name="Hackstein J.H."/>
            <person name="Baker S.E."/>
            <person name="Grigoriev I.V."/>
            <person name="O'Malley M.A."/>
        </authorList>
    </citation>
    <scope>NUCLEOTIDE SEQUENCE [LARGE SCALE GENOMIC DNA]</scope>
    <source>
        <strain evidence="12 13">G1</strain>
    </source>
</reference>
<evidence type="ECO:0000256" key="8">
    <source>
        <dbReference type="ARBA" id="ARBA00022927"/>
    </source>
</evidence>
<evidence type="ECO:0000256" key="9">
    <source>
        <dbReference type="ARBA" id="ARBA00022989"/>
    </source>
</evidence>
<evidence type="ECO:0000256" key="4">
    <source>
        <dbReference type="ARBA" id="ARBA00022692"/>
    </source>
</evidence>
<organism evidence="12 13">
    <name type="scientific">Neocallimastix californiae</name>
    <dbReference type="NCBI Taxonomy" id="1754190"/>
    <lineage>
        <taxon>Eukaryota</taxon>
        <taxon>Fungi</taxon>
        <taxon>Fungi incertae sedis</taxon>
        <taxon>Chytridiomycota</taxon>
        <taxon>Chytridiomycota incertae sedis</taxon>
        <taxon>Neocallimastigomycetes</taxon>
        <taxon>Neocallimastigales</taxon>
        <taxon>Neocallimastigaceae</taxon>
        <taxon>Neocallimastix</taxon>
    </lineage>
</organism>
<dbReference type="InterPro" id="IPR045260">
    <property type="entry name" value="Sec12-like"/>
</dbReference>
<dbReference type="PANTHER" id="PTHR23284:SF0">
    <property type="entry name" value="PROLACTIN REGULATORY ELEMENT-BINDING PROTEIN"/>
    <property type="match status" value="1"/>
</dbReference>
<keyword evidence="10 11" id="KW-0472">Membrane</keyword>
<gene>
    <name evidence="12" type="ORF">LY90DRAFT_110700</name>
</gene>
<dbReference type="Pfam" id="PF00400">
    <property type="entry name" value="WD40"/>
    <property type="match status" value="1"/>
</dbReference>
<dbReference type="SMART" id="SM00320">
    <property type="entry name" value="WD40"/>
    <property type="match status" value="5"/>
</dbReference>
<dbReference type="SUPFAM" id="SSF50998">
    <property type="entry name" value="Quinoprotein alcohol dehydrogenase-like"/>
    <property type="match status" value="1"/>
</dbReference>
<feature type="transmembrane region" description="Helical" evidence="11">
    <location>
        <begin position="392"/>
        <end position="412"/>
    </location>
</feature>
<dbReference type="EMBL" id="MCOG01000213">
    <property type="protein sequence ID" value="ORY25313.1"/>
    <property type="molecule type" value="Genomic_DNA"/>
</dbReference>
<evidence type="ECO:0000256" key="2">
    <source>
        <dbReference type="ARBA" id="ARBA00022448"/>
    </source>
</evidence>
<evidence type="ECO:0000256" key="7">
    <source>
        <dbReference type="ARBA" id="ARBA00022892"/>
    </source>
</evidence>
<accession>A0A1Y2ARX3</accession>
<evidence type="ECO:0000256" key="10">
    <source>
        <dbReference type="ARBA" id="ARBA00023136"/>
    </source>
</evidence>
<comment type="subcellular location">
    <subcellularLocation>
        <location evidence="1">Endoplasmic reticulum membrane</location>
        <topology evidence="1">Single-pass membrane protein</topology>
    </subcellularLocation>
</comment>
<dbReference type="GO" id="GO:0005789">
    <property type="term" value="C:endoplasmic reticulum membrane"/>
    <property type="evidence" value="ECO:0007669"/>
    <property type="project" value="UniProtKB-SubCell"/>
</dbReference>
<sequence length="489" mass="54827">MDKKEIETKKQVSKKPLNYNVLTVGYPVFSIAFTTKHRLFIGGGGGVNRSGVKNVISLYVLNQKTLEVAQAMEHILPQNEDSVMSMCLHPKSKFIICGKNGTNEEILNGENKSLKVYRLARTNSDVMSVCSSDSMDTYNHSSMSSSFNSLPPTDKNDYRLDYIRSARTSESKNPSEYQKITDFDHEGRHIITGTTDGTFTLFDSSLRTIFTKTYKNDITDAHFDTNDEKIVVTTTKDVYILDIMDGSLIHDFNNKSLPTGETCNFRAARFGNGTSEGILFVIANSLKRNKTFVCKYNTKNWKLMTCKQVHNKPITSFAISPNGKLLGYGSADLSLGILSSDKLKTISRIKDAHGLPCTCIQFSRDSSIIVSGSADGTCRISRVEKDETGSSFLRLIIFGILVAVIATLYSQYTEEIMTAVDKYSPVIYKYTGNFGGLVKPKKTFSPIEDDYEFPDDIVENMKFLEKMENLEEDEINNIEDIEELYTENA</sequence>
<keyword evidence="3" id="KW-0853">WD repeat</keyword>
<name>A0A1Y2ARX3_9FUNG</name>
<dbReference type="GO" id="GO:0003400">
    <property type="term" value="P:regulation of COPII vesicle coating"/>
    <property type="evidence" value="ECO:0007669"/>
    <property type="project" value="TreeGrafter"/>
</dbReference>
<keyword evidence="9 11" id="KW-1133">Transmembrane helix</keyword>
<keyword evidence="6" id="KW-0256">Endoplasmic reticulum</keyword>
<keyword evidence="5" id="KW-0677">Repeat</keyword>
<dbReference type="Gene3D" id="2.130.10.10">
    <property type="entry name" value="YVTN repeat-like/Quinoprotein amine dehydrogenase"/>
    <property type="match status" value="1"/>
</dbReference>
<dbReference type="InterPro" id="IPR001680">
    <property type="entry name" value="WD40_rpt"/>
</dbReference>
<dbReference type="InterPro" id="IPR015943">
    <property type="entry name" value="WD40/YVTN_repeat-like_dom_sf"/>
</dbReference>
<keyword evidence="2" id="KW-0813">Transport</keyword>
<dbReference type="GO" id="GO:0005085">
    <property type="term" value="F:guanyl-nucleotide exchange factor activity"/>
    <property type="evidence" value="ECO:0007669"/>
    <property type="project" value="InterPro"/>
</dbReference>
<evidence type="ECO:0000256" key="5">
    <source>
        <dbReference type="ARBA" id="ARBA00022737"/>
    </source>
</evidence>
<proteinExistence type="predicted"/>
<keyword evidence="7" id="KW-0931">ER-Golgi transport</keyword>
<dbReference type="PANTHER" id="PTHR23284">
    <property type="entry name" value="PROLACTIN REGULATORY ELEMENT BINDING PROTEIN"/>
    <property type="match status" value="1"/>
</dbReference>
<keyword evidence="13" id="KW-1185">Reference proteome</keyword>
<keyword evidence="8" id="KW-0653">Protein transport</keyword>
<evidence type="ECO:0000256" key="6">
    <source>
        <dbReference type="ARBA" id="ARBA00022824"/>
    </source>
</evidence>
<dbReference type="STRING" id="1754190.A0A1Y2ARX3"/>
<dbReference type="InterPro" id="IPR011047">
    <property type="entry name" value="Quinoprotein_ADH-like_sf"/>
</dbReference>
<dbReference type="GO" id="GO:0015031">
    <property type="term" value="P:protein transport"/>
    <property type="evidence" value="ECO:0007669"/>
    <property type="project" value="UniProtKB-KW"/>
</dbReference>
<evidence type="ECO:0000256" key="3">
    <source>
        <dbReference type="ARBA" id="ARBA00022574"/>
    </source>
</evidence>
<dbReference type="AlphaFoldDB" id="A0A1Y2ARX3"/>
<dbReference type="OrthoDB" id="2013972at2759"/>
<evidence type="ECO:0000256" key="1">
    <source>
        <dbReference type="ARBA" id="ARBA00004389"/>
    </source>
</evidence>